<dbReference type="AlphaFoldDB" id="A0A653KWI8"/>
<proteinExistence type="predicted"/>
<dbReference type="EMBL" id="CABWLC010000007">
    <property type="protein sequence ID" value="VXA83485.1"/>
    <property type="molecule type" value="Genomic_DNA"/>
</dbReference>
<sequence length="62" mass="6599">MNSPSARASPMPASVGPIPKCCCEIWRMPSQPVTPVKAILAALLIVNAPLELQRCRSAKSNP</sequence>
<dbReference type="Proteomes" id="UP000439123">
    <property type="component" value="Unassembled WGS sequence"/>
</dbReference>
<accession>A0A653KWI8</accession>
<reference evidence="1 2" key="1">
    <citation type="submission" date="2019-10" db="EMBL/GenBank/DDBJ databases">
        <authorList>
            <person name="Karimi E."/>
        </authorList>
    </citation>
    <scope>NUCLEOTIDE SEQUENCE [LARGE SCALE GENOMIC DNA]</scope>
    <source>
        <strain evidence="1">Aeromonas sp. 8C</strain>
    </source>
</reference>
<gene>
    <name evidence="1" type="ORF">AERO8C_150212</name>
</gene>
<name>A0A653KWI8_AERVE</name>
<evidence type="ECO:0000313" key="1">
    <source>
        <dbReference type="EMBL" id="VXA83485.1"/>
    </source>
</evidence>
<evidence type="ECO:0000313" key="2">
    <source>
        <dbReference type="Proteomes" id="UP000439123"/>
    </source>
</evidence>
<protein>
    <submittedName>
        <fullName evidence="1">Uncharacterized protein</fullName>
    </submittedName>
</protein>
<organism evidence="1 2">
    <name type="scientific">Aeromonas veronii</name>
    <dbReference type="NCBI Taxonomy" id="654"/>
    <lineage>
        <taxon>Bacteria</taxon>
        <taxon>Pseudomonadati</taxon>
        <taxon>Pseudomonadota</taxon>
        <taxon>Gammaproteobacteria</taxon>
        <taxon>Aeromonadales</taxon>
        <taxon>Aeromonadaceae</taxon>
        <taxon>Aeromonas</taxon>
    </lineage>
</organism>